<evidence type="ECO:0000256" key="1">
    <source>
        <dbReference type="ARBA" id="ARBA00007401"/>
    </source>
</evidence>
<dbReference type="EC" id="3.2.1.31" evidence="3"/>
<accession>A0A645DDZ2</accession>
<dbReference type="SUPFAM" id="SSF51445">
    <property type="entry name" value="(Trans)glycosidases"/>
    <property type="match status" value="1"/>
</dbReference>
<dbReference type="GO" id="GO:0019391">
    <property type="term" value="P:glucuronoside catabolic process"/>
    <property type="evidence" value="ECO:0007669"/>
    <property type="project" value="TreeGrafter"/>
</dbReference>
<dbReference type="AlphaFoldDB" id="A0A645DDZ2"/>
<protein>
    <submittedName>
        <fullName evidence="3">Beta-glucuronidase</fullName>
        <ecNumber evidence="3">3.2.1.31</ecNumber>
    </submittedName>
</protein>
<feature type="domain" description="Glycoside hydrolase family 2 catalytic" evidence="2">
    <location>
        <begin position="9"/>
        <end position="196"/>
    </location>
</feature>
<dbReference type="Pfam" id="PF02836">
    <property type="entry name" value="Glyco_hydro_2_C"/>
    <property type="match status" value="1"/>
</dbReference>
<sequence>MVWSEIPVYWTIHWDNPDTYHNASAQLNDMMERDKNRCSVIIWSVANETPHSNARDNFLARLAKQVRNKDNTRLLSMAMEVTGTKNNISQVKDYMSEYVDIISFNNYLGWYGGTPEDCKTRQWDIPYDKPFFISEFGGGALQGLHGDKTERWTEEYQEELYKNTLDMYNRVDGFAGTSPWILMDFRSTRRQLNGIQDFFNRKGVISERGVRKKAFYVLQDFYRSKKAEYEQNSKK</sequence>
<comment type="similarity">
    <text evidence="1">Belongs to the glycosyl hydrolase 2 family.</text>
</comment>
<dbReference type="InterPro" id="IPR006103">
    <property type="entry name" value="Glyco_hydro_2_cat"/>
</dbReference>
<evidence type="ECO:0000313" key="3">
    <source>
        <dbReference type="EMBL" id="MPM87710.1"/>
    </source>
</evidence>
<organism evidence="3">
    <name type="scientific">bioreactor metagenome</name>
    <dbReference type="NCBI Taxonomy" id="1076179"/>
    <lineage>
        <taxon>unclassified sequences</taxon>
        <taxon>metagenomes</taxon>
        <taxon>ecological metagenomes</taxon>
    </lineage>
</organism>
<keyword evidence="3" id="KW-0326">Glycosidase</keyword>
<reference evidence="3" key="1">
    <citation type="submission" date="2019-08" db="EMBL/GenBank/DDBJ databases">
        <authorList>
            <person name="Kucharzyk K."/>
            <person name="Murdoch R.W."/>
            <person name="Higgins S."/>
            <person name="Loffler F."/>
        </authorList>
    </citation>
    <scope>NUCLEOTIDE SEQUENCE</scope>
</reference>
<comment type="caution">
    <text evidence="3">The sequence shown here is derived from an EMBL/GenBank/DDBJ whole genome shotgun (WGS) entry which is preliminary data.</text>
</comment>
<dbReference type="PANTHER" id="PTHR10066">
    <property type="entry name" value="BETA-GLUCURONIDASE"/>
    <property type="match status" value="1"/>
</dbReference>
<keyword evidence="3" id="KW-0378">Hydrolase</keyword>
<dbReference type="Gene3D" id="3.20.20.80">
    <property type="entry name" value="Glycosidases"/>
    <property type="match status" value="1"/>
</dbReference>
<dbReference type="InterPro" id="IPR017853">
    <property type="entry name" value="GH"/>
</dbReference>
<gene>
    <name evidence="3" type="primary">uidA_4</name>
    <name evidence="3" type="ORF">SDC9_134810</name>
</gene>
<evidence type="ECO:0000259" key="2">
    <source>
        <dbReference type="Pfam" id="PF02836"/>
    </source>
</evidence>
<proteinExistence type="inferred from homology"/>
<dbReference type="PANTHER" id="PTHR10066:SF67">
    <property type="entry name" value="BETA-GLUCURONIDASE"/>
    <property type="match status" value="1"/>
</dbReference>
<dbReference type="GO" id="GO:0004566">
    <property type="term" value="F:beta-glucuronidase activity"/>
    <property type="evidence" value="ECO:0007669"/>
    <property type="project" value="UniProtKB-EC"/>
</dbReference>
<name>A0A645DDZ2_9ZZZZ</name>
<dbReference type="EMBL" id="VSSQ01035487">
    <property type="protein sequence ID" value="MPM87710.1"/>
    <property type="molecule type" value="Genomic_DNA"/>
</dbReference>
<dbReference type="GO" id="GO:0005975">
    <property type="term" value="P:carbohydrate metabolic process"/>
    <property type="evidence" value="ECO:0007669"/>
    <property type="project" value="InterPro"/>
</dbReference>